<dbReference type="AlphaFoldDB" id="A0A8B6D7E9"/>
<evidence type="ECO:0000259" key="17">
    <source>
        <dbReference type="PROSITE" id="PS50835"/>
    </source>
</evidence>
<dbReference type="Gene3D" id="1.10.510.10">
    <property type="entry name" value="Transferase(Phosphotransferase) domain 1"/>
    <property type="match status" value="1"/>
</dbReference>
<dbReference type="InterPro" id="IPR001245">
    <property type="entry name" value="Ser-Thr/Tyr_kinase_cat_dom"/>
</dbReference>
<feature type="binding site" evidence="11">
    <location>
        <begin position="903"/>
        <end position="909"/>
    </location>
    <ligand>
        <name>ATP</name>
        <dbReference type="ChEBI" id="CHEBI:30616"/>
    </ligand>
</feature>
<dbReference type="PROSITE" id="PS00107">
    <property type="entry name" value="PROTEIN_KINASE_ATP"/>
    <property type="match status" value="1"/>
</dbReference>
<evidence type="ECO:0000256" key="9">
    <source>
        <dbReference type="ARBA" id="ARBA00023319"/>
    </source>
</evidence>
<keyword evidence="6" id="KW-1015">Disulfide bond</keyword>
<organism evidence="18 19">
    <name type="scientific">Mytilus galloprovincialis</name>
    <name type="common">Mediterranean mussel</name>
    <dbReference type="NCBI Taxonomy" id="29158"/>
    <lineage>
        <taxon>Eukaryota</taxon>
        <taxon>Metazoa</taxon>
        <taxon>Spiralia</taxon>
        <taxon>Lophotrochozoa</taxon>
        <taxon>Mollusca</taxon>
        <taxon>Bivalvia</taxon>
        <taxon>Autobranchia</taxon>
        <taxon>Pteriomorphia</taxon>
        <taxon>Mytilida</taxon>
        <taxon>Mytiloidea</taxon>
        <taxon>Mytilidae</taxon>
        <taxon>Mytilinae</taxon>
        <taxon>Mytilus</taxon>
    </lineage>
</organism>
<dbReference type="Gene3D" id="3.30.200.20">
    <property type="entry name" value="Phosphorylase Kinase, domain 1"/>
    <property type="match status" value="1"/>
</dbReference>
<dbReference type="SMART" id="SM00409">
    <property type="entry name" value="IG"/>
    <property type="match status" value="7"/>
</dbReference>
<keyword evidence="18" id="KW-0418">Kinase</keyword>
<evidence type="ECO:0000259" key="16">
    <source>
        <dbReference type="PROSITE" id="PS50011"/>
    </source>
</evidence>
<feature type="compositionally biased region" description="Basic and acidic residues" evidence="14">
    <location>
        <begin position="749"/>
        <end position="781"/>
    </location>
</feature>
<dbReference type="EC" id="2.7.10.1" evidence="2"/>
<feature type="compositionally biased region" description="Low complexity" evidence="14">
    <location>
        <begin position="782"/>
        <end position="806"/>
    </location>
</feature>
<evidence type="ECO:0000256" key="14">
    <source>
        <dbReference type="SAM" id="MobiDB-lite"/>
    </source>
</evidence>
<dbReference type="PROSITE" id="PS50011">
    <property type="entry name" value="PROTEIN_KINASE_DOM"/>
    <property type="match status" value="1"/>
</dbReference>
<name>A0A8B6D7E9_MYTGA</name>
<dbReference type="SMART" id="SM00219">
    <property type="entry name" value="TyrKc"/>
    <property type="match status" value="1"/>
</dbReference>
<dbReference type="PIRSF" id="PIRSF000615">
    <property type="entry name" value="TyrPK_CSF1-R"/>
    <property type="match status" value="1"/>
</dbReference>
<sequence length="1103" mass="124716">MKERKNSGYSVVHKKERKNGLVCYAQDTFYFSQTPKDKSVVEGTETVLLCDVNNRRHIIFDWIQSGKPVTNTSRRFQEGSYLRILRVTRDEDAGPFQCIATNITSGFSLQSREATLNIQWIDQKATVELKRPKAENITLGSEILLKCQITGNPEPTFLWYHNKFRLFNTDRIKIVDGGNKVRISNINAEDNGIYSCRSENVAGAIDSTGDFLLNKPAPGTPHLIEDKFTRSLLVMKNDPAWLDCPFVNAHRIDWFSTHEKITNNTRHTVYPNGTLYFPRVRPADEGSYRCEGLGSSRDIPAQTFTSELMLTMLEDFRMDSFEPRLIPNFPIVVPIHKPFTLKVFQPDGQPKPSISWFDRNGDKIGTTGNIFVDGNNLVFKHPAQIDTGNYTCRASNLAGIKNQTVWTIVSVPPVITRPPQDKEVEEDGNVDLQCQVEADTAYPITRVIWMKNGLLISSGSSRHHMDLERGILRIPIVSIDDAGTYACVANTTGQDLVISSEAYLRVTKKLKFHPVPQDSNIELHKNASLPCKAEGDGQVKIRWFKDRSINIAEHITNIDGTLTFLDVQRSDSGRYTCMAYTDKQGSINSTINIDVVVRPKFRVVPMNTTVLEGQSAMIHCVAIGEPKPMIFWDKNFYQNSFDPSRIQKLSNGTLHFTKVYMEDKGRYGCTANNTAGNVRMEANLNVASASEFGKEGVEEEEGIDMVKTIIIAVCSAGAYFALVIALTAYFSYRLFMRRKRFAKSMVKSENGDANREQHELLVKDRDSESRGQLRSDSDNRSHVSGMSSHPSHSSQSQSTTSQSQSQRSRRGSYDRLVFPRHDLATIGMLGKGLFGDVFLAKARGIKDYEPETLVVVKSLLVKDEHLYYEFKQELDMYSKLDHPCIAKILGVCKEIEPQFVITEYCDWGDLKQFLYATRGGLSGQFPRVPPLTAVQKTNMCHQVASGLEHLSNHRYIHRDIASRNVLLTSRLELKITSLSLCRDAYAGEYYPYAQNLIPLRWMPPEAVFDGEFSVKSDIWAFGIFVWEVFHLGDLPYTSLTDDEVLKHLKIEDLKLTMVDMCPQEIIDLITKCTAVCPKERPLFSEICSFFGEYILKLQSTAPV</sequence>
<evidence type="ECO:0000256" key="12">
    <source>
        <dbReference type="PIRSR" id="PIRSR000615-3"/>
    </source>
</evidence>
<dbReference type="Pfam" id="PF13927">
    <property type="entry name" value="Ig_3"/>
    <property type="match status" value="3"/>
</dbReference>
<feature type="domain" description="Ig-like" evidence="17">
    <location>
        <begin position="599"/>
        <end position="685"/>
    </location>
</feature>
<dbReference type="InterPro" id="IPR013783">
    <property type="entry name" value="Ig-like_fold"/>
</dbReference>
<keyword evidence="18" id="KW-0808">Transferase</keyword>
<dbReference type="GO" id="GO:0016020">
    <property type="term" value="C:membrane"/>
    <property type="evidence" value="ECO:0007669"/>
    <property type="project" value="UniProtKB-SubCell"/>
</dbReference>
<dbReference type="Pfam" id="PF07714">
    <property type="entry name" value="PK_Tyr_Ser-Thr"/>
    <property type="match status" value="1"/>
</dbReference>
<feature type="active site" description="Proton acceptor" evidence="10">
    <location>
        <position position="959"/>
    </location>
</feature>
<dbReference type="PRINTS" id="PR00109">
    <property type="entry name" value="TYRKINASE"/>
</dbReference>
<evidence type="ECO:0000256" key="6">
    <source>
        <dbReference type="ARBA" id="ARBA00023157"/>
    </source>
</evidence>
<dbReference type="EMBL" id="UYJE01002955">
    <property type="protein sequence ID" value="VDI15211.1"/>
    <property type="molecule type" value="Genomic_DNA"/>
</dbReference>
<dbReference type="Proteomes" id="UP000596742">
    <property type="component" value="Unassembled WGS sequence"/>
</dbReference>
<feature type="binding site" evidence="12">
    <location>
        <position position="964"/>
    </location>
    <ligand>
        <name>Mg(2+)</name>
        <dbReference type="ChEBI" id="CHEBI:18420"/>
    </ligand>
</feature>
<dbReference type="PANTHER" id="PTHR10075:SF100">
    <property type="entry name" value="FASCICLIN-2"/>
    <property type="match status" value="1"/>
</dbReference>
<protein>
    <recommendedName>
        <fullName evidence="2">receptor protein-tyrosine kinase</fullName>
        <ecNumber evidence="2">2.7.10.1</ecNumber>
    </recommendedName>
</protein>
<feature type="binding site" evidence="11">
    <location>
        <position position="963"/>
    </location>
    <ligand>
        <name>ATP</name>
        <dbReference type="ChEBI" id="CHEBI:30616"/>
    </ligand>
</feature>
<keyword evidence="12" id="KW-0479">Metal-binding</keyword>
<dbReference type="SUPFAM" id="SSF56112">
    <property type="entry name" value="Protein kinase-like (PK-like)"/>
    <property type="match status" value="1"/>
</dbReference>
<dbReference type="InterPro" id="IPR011009">
    <property type="entry name" value="Kinase-like_dom_sf"/>
</dbReference>
<feature type="domain" description="Ig-like" evidence="17">
    <location>
        <begin position="323"/>
        <end position="410"/>
    </location>
</feature>
<feature type="domain" description="Ig-like" evidence="17">
    <location>
        <begin position="123"/>
        <end position="212"/>
    </location>
</feature>
<evidence type="ECO:0000256" key="11">
    <source>
        <dbReference type="PIRSR" id="PIRSR000615-2"/>
    </source>
</evidence>
<dbReference type="CDD" id="cd00096">
    <property type="entry name" value="Ig"/>
    <property type="match status" value="1"/>
</dbReference>
<keyword evidence="12" id="KW-0460">Magnesium</keyword>
<keyword evidence="19" id="KW-1185">Reference proteome</keyword>
<dbReference type="GO" id="GO:0046872">
    <property type="term" value="F:metal ion binding"/>
    <property type="evidence" value="ECO:0007669"/>
    <property type="project" value="UniProtKB-KW"/>
</dbReference>
<dbReference type="InterPro" id="IPR036179">
    <property type="entry name" value="Ig-like_dom_sf"/>
</dbReference>
<accession>A0A8B6D7E9</accession>
<keyword evidence="7" id="KW-0675">Receptor</keyword>
<feature type="binding site" evidence="11 13">
    <location>
        <position position="857"/>
    </location>
    <ligand>
        <name>ATP</name>
        <dbReference type="ChEBI" id="CHEBI:30616"/>
    </ligand>
</feature>
<proteinExistence type="predicted"/>
<feature type="domain" description="Protein kinase" evidence="16">
    <location>
        <begin position="823"/>
        <end position="1094"/>
    </location>
</feature>
<evidence type="ECO:0000256" key="3">
    <source>
        <dbReference type="ARBA" id="ARBA00022692"/>
    </source>
</evidence>
<evidence type="ECO:0000256" key="4">
    <source>
        <dbReference type="ARBA" id="ARBA00022989"/>
    </source>
</evidence>
<dbReference type="OrthoDB" id="2413561at2759"/>
<evidence type="ECO:0000256" key="13">
    <source>
        <dbReference type="PROSITE-ProRule" id="PRU10141"/>
    </source>
</evidence>
<evidence type="ECO:0000256" key="1">
    <source>
        <dbReference type="ARBA" id="ARBA00004167"/>
    </source>
</evidence>
<dbReference type="Pfam" id="PF07679">
    <property type="entry name" value="I-set"/>
    <property type="match status" value="3"/>
</dbReference>
<keyword evidence="11 13" id="KW-0547">Nucleotide-binding</keyword>
<feature type="domain" description="Ig-like" evidence="17">
    <location>
        <begin position="516"/>
        <end position="594"/>
    </location>
</feature>
<dbReference type="InterPro" id="IPR013098">
    <property type="entry name" value="Ig_I-set"/>
</dbReference>
<evidence type="ECO:0000313" key="19">
    <source>
        <dbReference type="Proteomes" id="UP000596742"/>
    </source>
</evidence>
<feature type="domain" description="Ig-like" evidence="17">
    <location>
        <begin position="29"/>
        <end position="117"/>
    </location>
</feature>
<dbReference type="PANTHER" id="PTHR10075">
    <property type="entry name" value="BASIGIN RELATED"/>
    <property type="match status" value="1"/>
</dbReference>
<keyword evidence="3 15" id="KW-0812">Transmembrane</keyword>
<dbReference type="InterPro" id="IPR003599">
    <property type="entry name" value="Ig_sub"/>
</dbReference>
<evidence type="ECO:0000256" key="2">
    <source>
        <dbReference type="ARBA" id="ARBA00011902"/>
    </source>
</evidence>
<feature type="binding site" evidence="11">
    <location>
        <begin position="830"/>
        <end position="837"/>
    </location>
    <ligand>
        <name>ATP</name>
        <dbReference type="ChEBI" id="CHEBI:30616"/>
    </ligand>
</feature>
<keyword evidence="9" id="KW-0393">Immunoglobulin domain</keyword>
<evidence type="ECO:0000256" key="8">
    <source>
        <dbReference type="ARBA" id="ARBA00023180"/>
    </source>
</evidence>
<feature type="domain" description="Ig-like" evidence="17">
    <location>
        <begin position="412"/>
        <end position="499"/>
    </location>
</feature>
<evidence type="ECO:0000313" key="18">
    <source>
        <dbReference type="EMBL" id="VDI15211.1"/>
    </source>
</evidence>
<dbReference type="PROSITE" id="PS00109">
    <property type="entry name" value="PROTEIN_KINASE_TYR"/>
    <property type="match status" value="1"/>
</dbReference>
<evidence type="ECO:0000256" key="15">
    <source>
        <dbReference type="SAM" id="Phobius"/>
    </source>
</evidence>
<evidence type="ECO:0000256" key="5">
    <source>
        <dbReference type="ARBA" id="ARBA00023136"/>
    </source>
</evidence>
<dbReference type="InterPro" id="IPR017441">
    <property type="entry name" value="Protein_kinase_ATP_BS"/>
</dbReference>
<keyword evidence="4 15" id="KW-1133">Transmembrane helix</keyword>
<feature type="transmembrane region" description="Helical" evidence="15">
    <location>
        <begin position="709"/>
        <end position="735"/>
    </location>
</feature>
<keyword evidence="5 15" id="KW-0472">Membrane</keyword>
<dbReference type="InterPro" id="IPR020635">
    <property type="entry name" value="Tyr_kinase_cat_dom"/>
</dbReference>
<comment type="subcellular location">
    <subcellularLocation>
        <location evidence="1">Membrane</location>
        <topology evidence="1">Single-pass membrane protein</topology>
    </subcellularLocation>
</comment>
<dbReference type="Gene3D" id="2.60.40.10">
    <property type="entry name" value="Immunoglobulins"/>
    <property type="match status" value="7"/>
</dbReference>
<dbReference type="SUPFAM" id="SSF48726">
    <property type="entry name" value="Immunoglobulin"/>
    <property type="match status" value="7"/>
</dbReference>
<dbReference type="GO" id="GO:0005524">
    <property type="term" value="F:ATP binding"/>
    <property type="evidence" value="ECO:0007669"/>
    <property type="project" value="UniProtKB-UniRule"/>
</dbReference>
<evidence type="ECO:0000256" key="10">
    <source>
        <dbReference type="PIRSR" id="PIRSR000615-1"/>
    </source>
</evidence>
<dbReference type="FunFam" id="2.60.40.10:FF:000032">
    <property type="entry name" value="palladin isoform X1"/>
    <property type="match status" value="2"/>
</dbReference>
<keyword evidence="11 13" id="KW-0067">ATP-binding</keyword>
<dbReference type="InterPro" id="IPR000719">
    <property type="entry name" value="Prot_kinase_dom"/>
</dbReference>
<evidence type="ECO:0000256" key="7">
    <source>
        <dbReference type="ARBA" id="ARBA00023170"/>
    </source>
</evidence>
<dbReference type="InterPro" id="IPR003598">
    <property type="entry name" value="Ig_sub2"/>
</dbReference>
<dbReference type="InterPro" id="IPR008266">
    <property type="entry name" value="Tyr_kinase_AS"/>
</dbReference>
<feature type="region of interest" description="Disordered" evidence="14">
    <location>
        <begin position="746"/>
        <end position="812"/>
    </location>
</feature>
<comment type="caution">
    <text evidence="18">The sequence shown here is derived from an EMBL/GenBank/DDBJ whole genome shotgun (WGS) entry which is preliminary data.</text>
</comment>
<dbReference type="SMART" id="SM00408">
    <property type="entry name" value="IGc2"/>
    <property type="match status" value="7"/>
</dbReference>
<reference evidence="18" key="1">
    <citation type="submission" date="2018-11" db="EMBL/GenBank/DDBJ databases">
        <authorList>
            <person name="Alioto T."/>
            <person name="Alioto T."/>
        </authorList>
    </citation>
    <scope>NUCLEOTIDE SEQUENCE</scope>
</reference>
<dbReference type="InterPro" id="IPR007110">
    <property type="entry name" value="Ig-like_dom"/>
</dbReference>
<dbReference type="PROSITE" id="PS50835">
    <property type="entry name" value="IG_LIKE"/>
    <property type="match status" value="6"/>
</dbReference>
<dbReference type="GO" id="GO:0004714">
    <property type="term" value="F:transmembrane receptor protein tyrosine kinase activity"/>
    <property type="evidence" value="ECO:0007669"/>
    <property type="project" value="UniProtKB-EC"/>
</dbReference>
<dbReference type="FunFam" id="1.10.510.10:FF:000200">
    <property type="entry name" value="inactive tyrosine-protein kinase 7"/>
    <property type="match status" value="1"/>
</dbReference>
<gene>
    <name evidence="18" type="ORF">MGAL_10B056205</name>
</gene>
<keyword evidence="8" id="KW-0325">Glycoprotein</keyword>